<evidence type="ECO:0000256" key="4">
    <source>
        <dbReference type="ARBA" id="ARBA00022454"/>
    </source>
</evidence>
<feature type="region of interest" description="Disordered" evidence="8">
    <location>
        <begin position="1"/>
        <end position="39"/>
    </location>
</feature>
<evidence type="ECO:0000313" key="10">
    <source>
        <dbReference type="Proteomes" id="UP001418222"/>
    </source>
</evidence>
<keyword evidence="4" id="KW-0158">Chromosome</keyword>
<dbReference type="GO" id="GO:0003677">
    <property type="term" value="F:DNA binding"/>
    <property type="evidence" value="ECO:0007669"/>
    <property type="project" value="UniProtKB-KW"/>
</dbReference>
<comment type="subcellular location">
    <subcellularLocation>
        <location evidence="2">Chromosome</location>
    </subcellularLocation>
    <subcellularLocation>
        <location evidence="1">Nucleus</location>
    </subcellularLocation>
</comment>
<sequence>MHLSDESHFTKTTSGSSCLCSDSSRRGKGVKGLDKGGAKRHRTVLRNKIKLITKPTICLLDRHGGVKGISDLTYMEQARGNQSPPRTGADHFNGEKELQQKANMCQLKAGVKPTGSGEGTTGFF</sequence>
<organism evidence="9 10">
    <name type="scientific">Platanthera zijinensis</name>
    <dbReference type="NCBI Taxonomy" id="2320716"/>
    <lineage>
        <taxon>Eukaryota</taxon>
        <taxon>Viridiplantae</taxon>
        <taxon>Streptophyta</taxon>
        <taxon>Embryophyta</taxon>
        <taxon>Tracheophyta</taxon>
        <taxon>Spermatophyta</taxon>
        <taxon>Magnoliopsida</taxon>
        <taxon>Liliopsida</taxon>
        <taxon>Asparagales</taxon>
        <taxon>Orchidaceae</taxon>
        <taxon>Orchidoideae</taxon>
        <taxon>Orchideae</taxon>
        <taxon>Orchidinae</taxon>
        <taxon>Platanthera</taxon>
    </lineage>
</organism>
<dbReference type="Gene3D" id="1.10.20.10">
    <property type="entry name" value="Histone, subunit A"/>
    <property type="match status" value="1"/>
</dbReference>
<dbReference type="EMBL" id="JBBWWQ010000021">
    <property type="protein sequence ID" value="KAK8913758.1"/>
    <property type="molecule type" value="Genomic_DNA"/>
</dbReference>
<dbReference type="GO" id="GO:0000786">
    <property type="term" value="C:nucleosome"/>
    <property type="evidence" value="ECO:0007669"/>
    <property type="project" value="UniProtKB-KW"/>
</dbReference>
<protein>
    <submittedName>
        <fullName evidence="9">Uncharacterized protein</fullName>
    </submittedName>
</protein>
<evidence type="ECO:0000256" key="1">
    <source>
        <dbReference type="ARBA" id="ARBA00004123"/>
    </source>
</evidence>
<dbReference type="GO" id="GO:0030527">
    <property type="term" value="F:structural constituent of chromatin"/>
    <property type="evidence" value="ECO:0007669"/>
    <property type="project" value="InterPro"/>
</dbReference>
<dbReference type="GO" id="GO:0046982">
    <property type="term" value="F:protein heterodimerization activity"/>
    <property type="evidence" value="ECO:0007669"/>
    <property type="project" value="InterPro"/>
</dbReference>
<keyword evidence="5" id="KW-0238">DNA-binding</keyword>
<keyword evidence="7" id="KW-0544">Nucleosome core</keyword>
<keyword evidence="6" id="KW-0539">Nucleus</keyword>
<reference evidence="9 10" key="1">
    <citation type="journal article" date="2022" name="Nat. Plants">
        <title>Genomes of leafy and leafless Platanthera orchids illuminate the evolution of mycoheterotrophy.</title>
        <authorList>
            <person name="Li M.H."/>
            <person name="Liu K.W."/>
            <person name="Li Z."/>
            <person name="Lu H.C."/>
            <person name="Ye Q.L."/>
            <person name="Zhang D."/>
            <person name="Wang J.Y."/>
            <person name="Li Y.F."/>
            <person name="Zhong Z.M."/>
            <person name="Liu X."/>
            <person name="Yu X."/>
            <person name="Liu D.K."/>
            <person name="Tu X.D."/>
            <person name="Liu B."/>
            <person name="Hao Y."/>
            <person name="Liao X.Y."/>
            <person name="Jiang Y.T."/>
            <person name="Sun W.H."/>
            <person name="Chen J."/>
            <person name="Chen Y.Q."/>
            <person name="Ai Y."/>
            <person name="Zhai J.W."/>
            <person name="Wu S.S."/>
            <person name="Zhou Z."/>
            <person name="Hsiao Y.Y."/>
            <person name="Wu W.L."/>
            <person name="Chen Y.Y."/>
            <person name="Lin Y.F."/>
            <person name="Hsu J.L."/>
            <person name="Li C.Y."/>
            <person name="Wang Z.W."/>
            <person name="Zhao X."/>
            <person name="Zhong W.Y."/>
            <person name="Ma X.K."/>
            <person name="Ma L."/>
            <person name="Huang J."/>
            <person name="Chen G.Z."/>
            <person name="Huang M.Z."/>
            <person name="Huang L."/>
            <person name="Peng D.H."/>
            <person name="Luo Y.B."/>
            <person name="Zou S.Q."/>
            <person name="Chen S.P."/>
            <person name="Lan S."/>
            <person name="Tsai W.C."/>
            <person name="Van de Peer Y."/>
            <person name="Liu Z.J."/>
        </authorList>
    </citation>
    <scope>NUCLEOTIDE SEQUENCE [LARGE SCALE GENOMIC DNA]</scope>
    <source>
        <strain evidence="9">Lor287</strain>
    </source>
</reference>
<evidence type="ECO:0000256" key="6">
    <source>
        <dbReference type="ARBA" id="ARBA00023242"/>
    </source>
</evidence>
<evidence type="ECO:0000256" key="5">
    <source>
        <dbReference type="ARBA" id="ARBA00023125"/>
    </source>
</evidence>
<dbReference type="InterPro" id="IPR009072">
    <property type="entry name" value="Histone-fold"/>
</dbReference>
<accession>A0AAP0FSK9</accession>
<comment type="similarity">
    <text evidence="3">Belongs to the histone H4 family.</text>
</comment>
<dbReference type="InterPro" id="IPR001951">
    <property type="entry name" value="Histone_H4"/>
</dbReference>
<keyword evidence="10" id="KW-1185">Reference proteome</keyword>
<evidence type="ECO:0000256" key="8">
    <source>
        <dbReference type="SAM" id="MobiDB-lite"/>
    </source>
</evidence>
<comment type="caution">
    <text evidence="9">The sequence shown here is derived from an EMBL/GenBank/DDBJ whole genome shotgun (WGS) entry which is preliminary data.</text>
</comment>
<gene>
    <name evidence="9" type="ORF">KSP39_PZI023657</name>
</gene>
<dbReference type="PANTHER" id="PTHR10484">
    <property type="entry name" value="HISTONE H4"/>
    <property type="match status" value="1"/>
</dbReference>
<dbReference type="PROSITE" id="PS00047">
    <property type="entry name" value="HISTONE_H4"/>
    <property type="match status" value="1"/>
</dbReference>
<dbReference type="Proteomes" id="UP001418222">
    <property type="component" value="Unassembled WGS sequence"/>
</dbReference>
<dbReference type="AlphaFoldDB" id="A0AAP0FSK9"/>
<dbReference type="GO" id="GO:0005634">
    <property type="term" value="C:nucleus"/>
    <property type="evidence" value="ECO:0007669"/>
    <property type="project" value="UniProtKB-SubCell"/>
</dbReference>
<name>A0AAP0FSK9_9ASPA</name>
<evidence type="ECO:0000256" key="3">
    <source>
        <dbReference type="ARBA" id="ARBA00006564"/>
    </source>
</evidence>
<proteinExistence type="inferred from homology"/>
<evidence type="ECO:0000256" key="7">
    <source>
        <dbReference type="ARBA" id="ARBA00023269"/>
    </source>
</evidence>
<dbReference type="InterPro" id="IPR019809">
    <property type="entry name" value="Histone_H4_CS"/>
</dbReference>
<dbReference type="PRINTS" id="PR00623">
    <property type="entry name" value="HISTONEH4"/>
</dbReference>
<evidence type="ECO:0000313" key="9">
    <source>
        <dbReference type="EMBL" id="KAK8913758.1"/>
    </source>
</evidence>
<evidence type="ECO:0000256" key="2">
    <source>
        <dbReference type="ARBA" id="ARBA00004286"/>
    </source>
</evidence>